<dbReference type="InterPro" id="IPR038454">
    <property type="entry name" value="DnaA_N_sf"/>
</dbReference>
<organism evidence="3 4">
    <name type="scientific">Pseudaestuariivita atlantica</name>
    <dbReference type="NCBI Taxonomy" id="1317121"/>
    <lineage>
        <taxon>Bacteria</taxon>
        <taxon>Pseudomonadati</taxon>
        <taxon>Pseudomonadota</taxon>
        <taxon>Alphaproteobacteria</taxon>
        <taxon>Rhodobacterales</taxon>
        <taxon>Paracoccaceae</taxon>
        <taxon>Pseudaestuariivita</taxon>
    </lineage>
</organism>
<dbReference type="OrthoDB" id="7657434at2"/>
<evidence type="ECO:0000313" key="3">
    <source>
        <dbReference type="EMBL" id="KNG92169.1"/>
    </source>
</evidence>
<accession>A0A0L1JK84</accession>
<feature type="transmembrane region" description="Helical" evidence="1">
    <location>
        <begin position="20"/>
        <end position="40"/>
    </location>
</feature>
<keyword evidence="4" id="KW-1185">Reference proteome</keyword>
<dbReference type="RefSeq" id="WP_134643168.1">
    <property type="nucleotide sequence ID" value="NZ_AQQZ01000013.1"/>
</dbReference>
<reference evidence="3 4" key="1">
    <citation type="journal article" date="2015" name="Int. J. Syst. Evol. Microbiol.">
        <title>Aestuariivita atlantica sp. nov., isolated from deep sea sediment of the Atlantic Ocean.</title>
        <authorList>
            <person name="Li G."/>
            <person name="Lai Q."/>
            <person name="Du Y."/>
            <person name="Liu X."/>
            <person name="Sun F."/>
            <person name="Shao Z."/>
        </authorList>
    </citation>
    <scope>NUCLEOTIDE SEQUENCE [LARGE SCALE GENOMIC DNA]</scope>
    <source>
        <strain evidence="3 4">22II-S11-z3</strain>
    </source>
</reference>
<evidence type="ECO:0000256" key="1">
    <source>
        <dbReference type="SAM" id="Phobius"/>
    </source>
</evidence>
<keyword evidence="1" id="KW-1133">Transmembrane helix</keyword>
<dbReference type="Gene3D" id="3.30.300.180">
    <property type="match status" value="1"/>
</dbReference>
<dbReference type="PATRIC" id="fig|1317121.7.peg.861"/>
<dbReference type="InterPro" id="IPR024633">
    <property type="entry name" value="DnaA_N_dom"/>
</dbReference>
<dbReference type="EMBL" id="AQQZ01000013">
    <property type="protein sequence ID" value="KNG92169.1"/>
    <property type="molecule type" value="Genomic_DNA"/>
</dbReference>
<proteinExistence type="predicted"/>
<keyword evidence="1" id="KW-0812">Transmembrane</keyword>
<keyword evidence="1" id="KW-0472">Membrane</keyword>
<feature type="domain" description="DnaA N-terminal" evidence="2">
    <location>
        <begin position="159"/>
        <end position="217"/>
    </location>
</feature>
<comment type="caution">
    <text evidence="3">The sequence shown here is derived from an EMBL/GenBank/DDBJ whole genome shotgun (WGS) entry which is preliminary data.</text>
</comment>
<evidence type="ECO:0000259" key="2">
    <source>
        <dbReference type="Pfam" id="PF11638"/>
    </source>
</evidence>
<dbReference type="Proteomes" id="UP000036938">
    <property type="component" value="Unassembled WGS sequence"/>
</dbReference>
<sequence length="231" mass="25345">MSTPQKKVLGPGAAAVKYDVLTALGAAGLGAALGPPVIALRLMTLITARYNWQRDELSVGQREMARLWQVSERTAKRDMRHWVTLGVLVQRSQAARGRVARYRIDMARLWELTQPAWDRVGPDFTDRMEASRPAPAAAQVIRLADRAPVTGDSETGTGWTRVAERLAADDPARFASWVAPLDCVADTEERIELVAPSRFLATYVDTHLTQWIGTAVAEVAGCNCRVVLRGP</sequence>
<protein>
    <recommendedName>
        <fullName evidence="2">DnaA N-terminal domain-containing protein</fullName>
    </recommendedName>
</protein>
<dbReference type="STRING" id="1317121.ATO11_18805"/>
<dbReference type="AlphaFoldDB" id="A0A0L1JK84"/>
<dbReference type="Pfam" id="PF11638">
    <property type="entry name" value="DnaA_N"/>
    <property type="match status" value="1"/>
</dbReference>
<evidence type="ECO:0000313" key="4">
    <source>
        <dbReference type="Proteomes" id="UP000036938"/>
    </source>
</evidence>
<gene>
    <name evidence="3" type="ORF">ATO11_18805</name>
</gene>
<name>A0A0L1JK84_9RHOB</name>